<evidence type="ECO:0000256" key="3">
    <source>
        <dbReference type="ARBA" id="ARBA00022729"/>
    </source>
</evidence>
<dbReference type="AlphaFoldDB" id="A0A8C7N0K0"/>
<keyword evidence="3 9" id="KW-0732">Signal</keyword>
<dbReference type="PANTHER" id="PTHR23037">
    <property type="entry name" value="CYTOKINE RECEPTOR"/>
    <property type="match status" value="1"/>
</dbReference>
<proteinExistence type="predicted"/>
<keyword evidence="7" id="KW-0675">Receptor</keyword>
<evidence type="ECO:0000256" key="4">
    <source>
        <dbReference type="ARBA" id="ARBA00022989"/>
    </source>
</evidence>
<evidence type="ECO:0000313" key="10">
    <source>
        <dbReference type="Ensembl" id="ENSOKIP00005093160.1"/>
    </source>
</evidence>
<accession>A0A8C7N0K0</accession>
<evidence type="ECO:0000256" key="6">
    <source>
        <dbReference type="ARBA" id="ARBA00023157"/>
    </source>
</evidence>
<dbReference type="Gene3D" id="2.60.40.10">
    <property type="entry name" value="Immunoglobulins"/>
    <property type="match status" value="1"/>
</dbReference>
<keyword evidence="5" id="KW-0472">Membrane</keyword>
<name>A0A8C7N0K0_ONCKI</name>
<organism evidence="10 11">
    <name type="scientific">Oncorhynchus kisutch</name>
    <name type="common">Coho salmon</name>
    <name type="synonym">Salmo kisutch</name>
    <dbReference type="NCBI Taxonomy" id="8019"/>
    <lineage>
        <taxon>Eukaryota</taxon>
        <taxon>Metazoa</taxon>
        <taxon>Chordata</taxon>
        <taxon>Craniata</taxon>
        <taxon>Vertebrata</taxon>
        <taxon>Euteleostomi</taxon>
        <taxon>Actinopterygii</taxon>
        <taxon>Neopterygii</taxon>
        <taxon>Teleostei</taxon>
        <taxon>Protacanthopterygii</taxon>
        <taxon>Salmoniformes</taxon>
        <taxon>Salmonidae</taxon>
        <taxon>Salmoninae</taxon>
        <taxon>Oncorhynchus</taxon>
    </lineage>
</organism>
<reference evidence="10" key="1">
    <citation type="submission" date="2025-08" db="UniProtKB">
        <authorList>
            <consortium name="Ensembl"/>
        </authorList>
    </citation>
    <scope>IDENTIFICATION</scope>
</reference>
<dbReference type="Proteomes" id="UP000694557">
    <property type="component" value="Unassembled WGS sequence"/>
</dbReference>
<gene>
    <name evidence="10" type="primary">LOC116366488</name>
</gene>
<evidence type="ECO:0000256" key="2">
    <source>
        <dbReference type="ARBA" id="ARBA00022692"/>
    </source>
</evidence>
<evidence type="ECO:0000313" key="11">
    <source>
        <dbReference type="Proteomes" id="UP000694557"/>
    </source>
</evidence>
<feature type="signal peptide" evidence="9">
    <location>
        <begin position="1"/>
        <end position="19"/>
    </location>
</feature>
<keyword evidence="11" id="KW-1185">Reference proteome</keyword>
<evidence type="ECO:0000256" key="7">
    <source>
        <dbReference type="ARBA" id="ARBA00023170"/>
    </source>
</evidence>
<dbReference type="Ensembl" id="ENSOKIT00005099515.1">
    <property type="protein sequence ID" value="ENSOKIP00005093160.1"/>
    <property type="gene ID" value="ENSOKIG00005040536.1"/>
</dbReference>
<dbReference type="PANTHER" id="PTHR23037:SF22">
    <property type="entry name" value="CYTOKINE RECEPTOR COMMON SUBUNIT BETA"/>
    <property type="match status" value="1"/>
</dbReference>
<dbReference type="GO" id="GO:0016064">
    <property type="term" value="P:immunoglobulin mediated immune response"/>
    <property type="evidence" value="ECO:0007669"/>
    <property type="project" value="TreeGrafter"/>
</dbReference>
<dbReference type="SUPFAM" id="SSF49265">
    <property type="entry name" value="Fibronectin type III"/>
    <property type="match status" value="1"/>
</dbReference>
<evidence type="ECO:0000256" key="1">
    <source>
        <dbReference type="ARBA" id="ARBA00004167"/>
    </source>
</evidence>
<feature type="region of interest" description="Disordered" evidence="8">
    <location>
        <begin position="292"/>
        <end position="314"/>
    </location>
</feature>
<dbReference type="PROSITE" id="PS01355">
    <property type="entry name" value="HEMATOPO_REC_S_F1"/>
    <property type="match status" value="1"/>
</dbReference>
<keyword evidence="6" id="KW-1015">Disulfide bond</keyword>
<dbReference type="GO" id="GO:0009897">
    <property type="term" value="C:external side of plasma membrane"/>
    <property type="evidence" value="ECO:0007669"/>
    <property type="project" value="TreeGrafter"/>
</dbReference>
<dbReference type="InterPro" id="IPR013783">
    <property type="entry name" value="Ig-like_fold"/>
</dbReference>
<dbReference type="GO" id="GO:0004896">
    <property type="term" value="F:cytokine receptor activity"/>
    <property type="evidence" value="ECO:0007669"/>
    <property type="project" value="InterPro"/>
</dbReference>
<dbReference type="InterPro" id="IPR036116">
    <property type="entry name" value="FN3_sf"/>
</dbReference>
<sequence>CCYFFLSLCFPLSLPLSLSLCLSLYLQCVNDFISNITCVLNNTCIPPDMPCTLHGEYPGFKSDCSLGYFCFLPLINLQTFQKNSFRFYINCVVLCLAVKMHPPGKLTVINASIAWTPGAPISEMIFNYDFQLQWKQELHHWEVNISNKQTYFDLDPEMLERGRRYQVRVRVRADPDDYPDCQWSDWSPSASWSISDIIDISQVEITDSLDNVTPLRTAPPQEKRWDNSGHSFCSGFSNSSYFLSQCSQPGSTSIKLEPCSVHSPYGPVGSLTMSSSYERVDNLQLQAQLLAPQSPDSGIGSGGEDQESVGDEVRPTVTPCNHIPLITTNNIFPFCSTPLPIPLTSLHFPFSGLGLAPSLGMRTSHSGRLIEEMSLLSSSMAVEPSSGGYIPVKEAQS</sequence>
<evidence type="ECO:0008006" key="12">
    <source>
        <dbReference type="Google" id="ProtNLM"/>
    </source>
</evidence>
<keyword evidence="4" id="KW-1133">Transmembrane helix</keyword>
<evidence type="ECO:0000256" key="9">
    <source>
        <dbReference type="SAM" id="SignalP"/>
    </source>
</evidence>
<dbReference type="GeneTree" id="ENSGT00510000049239"/>
<evidence type="ECO:0000256" key="5">
    <source>
        <dbReference type="ARBA" id="ARBA00023136"/>
    </source>
</evidence>
<keyword evidence="2" id="KW-0812">Transmembrane</keyword>
<reference evidence="10" key="2">
    <citation type="submission" date="2025-09" db="UniProtKB">
        <authorList>
            <consortium name="Ensembl"/>
        </authorList>
    </citation>
    <scope>IDENTIFICATION</scope>
</reference>
<dbReference type="InterPro" id="IPR003531">
    <property type="entry name" value="Hempt_rcpt_S_F1_CS"/>
</dbReference>
<feature type="chain" id="PRO_5034912327" description="Fibronectin type-III domain-containing protein" evidence="9">
    <location>
        <begin position="20"/>
        <end position="397"/>
    </location>
</feature>
<comment type="subcellular location">
    <subcellularLocation>
        <location evidence="1">Membrane</location>
        <topology evidence="1">Single-pass membrane protein</topology>
    </subcellularLocation>
</comment>
<protein>
    <recommendedName>
        <fullName evidence="12">Fibronectin type-III domain-containing protein</fullName>
    </recommendedName>
</protein>
<evidence type="ECO:0000256" key="8">
    <source>
        <dbReference type="SAM" id="MobiDB-lite"/>
    </source>
</evidence>